<evidence type="ECO:0000259" key="9">
    <source>
        <dbReference type="PROSITE" id="PS50145"/>
    </source>
</evidence>
<evidence type="ECO:0000256" key="2">
    <source>
        <dbReference type="ARBA" id="ARBA00004496"/>
    </source>
</evidence>
<dbReference type="InterPro" id="IPR001293">
    <property type="entry name" value="Znf_TRAF"/>
</dbReference>
<keyword evidence="6 8" id="KW-0863">Zinc-finger</keyword>
<keyword evidence="5" id="KW-0677">Repeat</keyword>
<evidence type="ECO:0000256" key="8">
    <source>
        <dbReference type="PROSITE-ProRule" id="PRU00207"/>
    </source>
</evidence>
<name>F1A2K1_DICPU</name>
<comment type="function">
    <text evidence="1">Probable adapter protein and signal transducer that links members of the tumor necrosis factor receptor family to different signaling pathways by association with the receptor cytoplasmic domain and kinases.</text>
</comment>
<proteinExistence type="predicted"/>
<dbReference type="VEuPathDB" id="AmoebaDB:DICPUDRAFT_42674"/>
<keyword evidence="4 8" id="KW-0479">Metal-binding</keyword>
<protein>
    <recommendedName>
        <fullName evidence="9">TRAF-type domain-containing protein</fullName>
    </recommendedName>
</protein>
<keyword evidence="3" id="KW-0963">Cytoplasm</keyword>
<evidence type="ECO:0000313" key="11">
    <source>
        <dbReference type="Proteomes" id="UP000001064"/>
    </source>
</evidence>
<feature type="domain" description="TRAF-type" evidence="9">
    <location>
        <begin position="100"/>
        <end position="152"/>
    </location>
</feature>
<dbReference type="Gene3D" id="3.30.40.10">
    <property type="entry name" value="Zinc/RING finger domain, C3HC4 (zinc finger)"/>
    <property type="match status" value="2"/>
</dbReference>
<keyword evidence="11" id="KW-1185">Reference proteome</keyword>
<dbReference type="GO" id="GO:0005737">
    <property type="term" value="C:cytoplasm"/>
    <property type="evidence" value="ECO:0000318"/>
    <property type="project" value="GO_Central"/>
</dbReference>
<dbReference type="SUPFAM" id="SSF49599">
    <property type="entry name" value="TRAF domain-like"/>
    <property type="match status" value="1"/>
</dbReference>
<evidence type="ECO:0000256" key="1">
    <source>
        <dbReference type="ARBA" id="ARBA00003051"/>
    </source>
</evidence>
<dbReference type="AlphaFoldDB" id="F1A2K1"/>
<dbReference type="InParanoid" id="F1A2K1"/>
<sequence>MSIFEIENIINKILLPQEKELIESEFMCQICKKLIFNRYVYQCRIGDWYCDSCVKSKVLKKKRCSIYELNNALIDENKDISEEDENRCSQKITISELNGHIETCQFRFVKCKNQGCEMELRFKDLQVHSDKCGYEVIMCQLCNHEVIRSKLEHH</sequence>
<dbReference type="KEGG" id="dpp:DICPUDRAFT_42674"/>
<reference evidence="11" key="1">
    <citation type="journal article" date="2011" name="Genome Biol.">
        <title>Comparative genomics of the social amoebae Dictyostelium discoideum and Dictyostelium purpureum.</title>
        <authorList>
            <consortium name="US DOE Joint Genome Institute (JGI-PGF)"/>
            <person name="Sucgang R."/>
            <person name="Kuo A."/>
            <person name="Tian X."/>
            <person name="Salerno W."/>
            <person name="Parikh A."/>
            <person name="Feasley C.L."/>
            <person name="Dalin E."/>
            <person name="Tu H."/>
            <person name="Huang E."/>
            <person name="Barry K."/>
            <person name="Lindquist E."/>
            <person name="Shapiro H."/>
            <person name="Bruce D."/>
            <person name="Schmutz J."/>
            <person name="Salamov A."/>
            <person name="Fey P."/>
            <person name="Gaudet P."/>
            <person name="Anjard C."/>
            <person name="Babu M.M."/>
            <person name="Basu S."/>
            <person name="Bushmanova Y."/>
            <person name="van der Wel H."/>
            <person name="Katoh-Kurasawa M."/>
            <person name="Dinh C."/>
            <person name="Coutinho P.M."/>
            <person name="Saito T."/>
            <person name="Elias M."/>
            <person name="Schaap P."/>
            <person name="Kay R.R."/>
            <person name="Henrissat B."/>
            <person name="Eichinger L."/>
            <person name="Rivero F."/>
            <person name="Putnam N.H."/>
            <person name="West C.M."/>
            <person name="Loomis W.F."/>
            <person name="Chisholm R.L."/>
            <person name="Shaulsky G."/>
            <person name="Strassmann J.E."/>
            <person name="Queller D.C."/>
            <person name="Kuspa A."/>
            <person name="Grigoriev I.V."/>
        </authorList>
    </citation>
    <scope>NUCLEOTIDE SEQUENCE [LARGE SCALE GENOMIC DNA]</scope>
    <source>
        <strain evidence="11">QSDP1</strain>
    </source>
</reference>
<dbReference type="PROSITE" id="PS50145">
    <property type="entry name" value="ZF_TRAF"/>
    <property type="match status" value="1"/>
</dbReference>
<feature type="zinc finger region" description="TRAF-type" evidence="8">
    <location>
        <begin position="100"/>
        <end position="152"/>
    </location>
</feature>
<dbReference type="PANTHER" id="PTHR10131">
    <property type="entry name" value="TNF RECEPTOR ASSOCIATED FACTOR"/>
    <property type="match status" value="1"/>
</dbReference>
<dbReference type="RefSeq" id="XP_003293897.1">
    <property type="nucleotide sequence ID" value="XM_003293849.1"/>
</dbReference>
<dbReference type="InterPro" id="IPR013083">
    <property type="entry name" value="Znf_RING/FYVE/PHD"/>
</dbReference>
<dbReference type="Proteomes" id="UP000001064">
    <property type="component" value="Unassembled WGS sequence"/>
</dbReference>
<evidence type="ECO:0000256" key="4">
    <source>
        <dbReference type="ARBA" id="ARBA00022723"/>
    </source>
</evidence>
<evidence type="ECO:0000256" key="5">
    <source>
        <dbReference type="ARBA" id="ARBA00022737"/>
    </source>
</evidence>
<dbReference type="PANTHER" id="PTHR10131:SF65">
    <property type="entry name" value="RING FINGER PROTEIN DG17-RELATED"/>
    <property type="match status" value="1"/>
</dbReference>
<accession>F1A2K1</accession>
<dbReference type="STRING" id="5786.F1A2K1"/>
<evidence type="ECO:0000256" key="6">
    <source>
        <dbReference type="ARBA" id="ARBA00022771"/>
    </source>
</evidence>
<dbReference type="OrthoDB" id="7173918at2759"/>
<evidence type="ECO:0000313" key="10">
    <source>
        <dbReference type="EMBL" id="EGC29578.1"/>
    </source>
</evidence>
<gene>
    <name evidence="10" type="ORF">DICPUDRAFT_42674</name>
</gene>
<feature type="non-terminal residue" evidence="10">
    <location>
        <position position="1"/>
    </location>
</feature>
<evidence type="ECO:0000256" key="7">
    <source>
        <dbReference type="ARBA" id="ARBA00022833"/>
    </source>
</evidence>
<comment type="subcellular location">
    <subcellularLocation>
        <location evidence="2">Cytoplasm</location>
    </subcellularLocation>
</comment>
<dbReference type="SUPFAM" id="SSF57850">
    <property type="entry name" value="RING/U-box"/>
    <property type="match status" value="1"/>
</dbReference>
<keyword evidence="7 8" id="KW-0862">Zinc</keyword>
<evidence type="ECO:0000256" key="3">
    <source>
        <dbReference type="ARBA" id="ARBA00022490"/>
    </source>
</evidence>
<dbReference type="EMBL" id="GL871415">
    <property type="protein sequence ID" value="EGC29578.1"/>
    <property type="molecule type" value="Genomic_DNA"/>
</dbReference>
<dbReference type="GO" id="GO:0008270">
    <property type="term" value="F:zinc ion binding"/>
    <property type="evidence" value="ECO:0007669"/>
    <property type="project" value="UniProtKB-KW"/>
</dbReference>
<organism evidence="10 11">
    <name type="scientific">Dictyostelium purpureum</name>
    <name type="common">Slime mold</name>
    <dbReference type="NCBI Taxonomy" id="5786"/>
    <lineage>
        <taxon>Eukaryota</taxon>
        <taxon>Amoebozoa</taxon>
        <taxon>Evosea</taxon>
        <taxon>Eumycetozoa</taxon>
        <taxon>Dictyostelia</taxon>
        <taxon>Dictyosteliales</taxon>
        <taxon>Dictyosteliaceae</taxon>
        <taxon>Dictyostelium</taxon>
    </lineage>
</organism>
<dbReference type="GeneID" id="10505214"/>